<dbReference type="InterPro" id="IPR002052">
    <property type="entry name" value="DNA_methylase_N6_adenine_CS"/>
</dbReference>
<keyword evidence="2 5" id="KW-0808">Transferase</keyword>
<dbReference type="Gene3D" id="1.10.8.10">
    <property type="entry name" value="DNA helicase RuvA subunit, C-terminal domain"/>
    <property type="match status" value="1"/>
</dbReference>
<dbReference type="Proteomes" id="UP000182284">
    <property type="component" value="Unassembled WGS sequence"/>
</dbReference>
<gene>
    <name evidence="5" type="primary">prmC</name>
    <name evidence="8" type="ORF">SAMN04488117_11546</name>
</gene>
<dbReference type="InterPro" id="IPR050320">
    <property type="entry name" value="N5-glutamine_MTase"/>
</dbReference>
<dbReference type="PANTHER" id="PTHR18895">
    <property type="entry name" value="HEMK METHYLTRANSFERASE"/>
    <property type="match status" value="1"/>
</dbReference>
<dbReference type="GO" id="GO:0032259">
    <property type="term" value="P:methylation"/>
    <property type="evidence" value="ECO:0007669"/>
    <property type="project" value="UniProtKB-KW"/>
</dbReference>
<dbReference type="GO" id="GO:0102559">
    <property type="term" value="F:peptide chain release factor N(5)-glutamine methyltransferase activity"/>
    <property type="evidence" value="ECO:0007669"/>
    <property type="project" value="UniProtKB-EC"/>
</dbReference>
<dbReference type="InterPro" id="IPR007848">
    <property type="entry name" value="Small_mtfrase_dom"/>
</dbReference>
<dbReference type="Gene3D" id="3.40.50.150">
    <property type="entry name" value="Vaccinia Virus protein VP39"/>
    <property type="match status" value="1"/>
</dbReference>
<keyword evidence="3 5" id="KW-0949">S-adenosyl-L-methionine</keyword>
<dbReference type="NCBIfam" id="TIGR00536">
    <property type="entry name" value="hemK_fam"/>
    <property type="match status" value="1"/>
</dbReference>
<dbReference type="EC" id="2.1.1.297" evidence="5"/>
<evidence type="ECO:0000256" key="5">
    <source>
        <dbReference type="HAMAP-Rule" id="MF_02126"/>
    </source>
</evidence>
<dbReference type="CDD" id="cd02440">
    <property type="entry name" value="AdoMet_MTases"/>
    <property type="match status" value="1"/>
</dbReference>
<feature type="binding site" evidence="5">
    <location>
        <begin position="132"/>
        <end position="136"/>
    </location>
    <ligand>
        <name>S-adenosyl-L-methionine</name>
        <dbReference type="ChEBI" id="CHEBI:59789"/>
    </ligand>
</feature>
<feature type="binding site" evidence="5">
    <location>
        <position position="155"/>
    </location>
    <ligand>
        <name>S-adenosyl-L-methionine</name>
        <dbReference type="ChEBI" id="CHEBI:59789"/>
    </ligand>
</feature>
<dbReference type="HAMAP" id="MF_02126">
    <property type="entry name" value="RF_methyltr_PrmC"/>
    <property type="match status" value="1"/>
</dbReference>
<comment type="catalytic activity">
    <reaction evidence="4 5">
        <text>L-glutaminyl-[peptide chain release factor] + S-adenosyl-L-methionine = N(5)-methyl-L-glutaminyl-[peptide chain release factor] + S-adenosyl-L-homocysteine + H(+)</text>
        <dbReference type="Rhea" id="RHEA:42896"/>
        <dbReference type="Rhea" id="RHEA-COMP:10271"/>
        <dbReference type="Rhea" id="RHEA-COMP:10272"/>
        <dbReference type="ChEBI" id="CHEBI:15378"/>
        <dbReference type="ChEBI" id="CHEBI:30011"/>
        <dbReference type="ChEBI" id="CHEBI:57856"/>
        <dbReference type="ChEBI" id="CHEBI:59789"/>
        <dbReference type="ChEBI" id="CHEBI:61891"/>
        <dbReference type="EC" id="2.1.1.297"/>
    </reaction>
</comment>
<feature type="domain" description="Release factor glutamine methyltransferase N-terminal" evidence="7">
    <location>
        <begin position="21"/>
        <end position="91"/>
    </location>
</feature>
<sequence>MTSGVTTGVTSGVSTATTVQQALVIGTRALATAEIEGAGRDARLLMAHVLGIASDRLTLVLPDAISPEAQAAFDATIARRVAREPVSHILGRRAFYGREFQVNADVLDPRPETEILIQEALTQPFASALDLGTGSGAILLTLLAENPISKGLGTDLSEAALAVARQNCAALGLTKQARFQQAHWWQGVEGSFDLIVSNPPYIAASEMPALSPELAYEPRMALTDEADGLTSYRAIVAEARAHLAPRGRILLEIGPTQGAAVSDLLLAQGFKAVRVIADLDGRDRVVRGQLPNPHPRNAGK</sequence>
<feature type="binding site" evidence="5">
    <location>
        <begin position="198"/>
        <end position="201"/>
    </location>
    <ligand>
        <name>substrate</name>
    </ligand>
</feature>
<dbReference type="InterPro" id="IPR040758">
    <property type="entry name" value="PrmC_N"/>
</dbReference>
<comment type="similarity">
    <text evidence="5">Belongs to the protein N5-glutamine methyltransferase family. PrmC subfamily.</text>
</comment>
<protein>
    <recommendedName>
        <fullName evidence="5">Release factor glutamine methyltransferase</fullName>
        <shortName evidence="5">RF MTase</shortName>
        <ecNumber evidence="5">2.1.1.297</ecNumber>
    </recommendedName>
    <alternativeName>
        <fullName evidence="5">N5-glutamine methyltransferase PrmC</fullName>
    </alternativeName>
    <alternativeName>
        <fullName evidence="5">Protein-(glutamine-N5) MTase PrmC</fullName>
    </alternativeName>
    <alternativeName>
        <fullName evidence="5">Protein-glutamine N-methyltransferase PrmC</fullName>
    </alternativeName>
</protein>
<evidence type="ECO:0000259" key="6">
    <source>
        <dbReference type="Pfam" id="PF05175"/>
    </source>
</evidence>
<organism evidence="8 9">
    <name type="scientific">Celeribacter baekdonensis</name>
    <dbReference type="NCBI Taxonomy" id="875171"/>
    <lineage>
        <taxon>Bacteria</taxon>
        <taxon>Pseudomonadati</taxon>
        <taxon>Pseudomonadota</taxon>
        <taxon>Alphaproteobacteria</taxon>
        <taxon>Rhodobacterales</taxon>
        <taxon>Roseobacteraceae</taxon>
        <taxon>Celeribacter</taxon>
    </lineage>
</organism>
<dbReference type="InterPro" id="IPR029063">
    <property type="entry name" value="SAM-dependent_MTases_sf"/>
</dbReference>
<evidence type="ECO:0000313" key="9">
    <source>
        <dbReference type="Proteomes" id="UP000182284"/>
    </source>
</evidence>
<evidence type="ECO:0000256" key="4">
    <source>
        <dbReference type="ARBA" id="ARBA00048391"/>
    </source>
</evidence>
<evidence type="ECO:0000256" key="1">
    <source>
        <dbReference type="ARBA" id="ARBA00022603"/>
    </source>
</evidence>
<dbReference type="NCBIfam" id="TIGR03534">
    <property type="entry name" value="RF_mod_PrmC"/>
    <property type="match status" value="1"/>
</dbReference>
<feature type="domain" description="Methyltransferase small" evidence="6">
    <location>
        <begin position="113"/>
        <end position="206"/>
    </location>
</feature>
<dbReference type="Pfam" id="PF05175">
    <property type="entry name" value="MTS"/>
    <property type="match status" value="1"/>
</dbReference>
<dbReference type="PANTHER" id="PTHR18895:SF74">
    <property type="entry name" value="MTRF1L RELEASE FACTOR GLUTAMINE METHYLTRANSFERASE"/>
    <property type="match status" value="1"/>
</dbReference>
<feature type="binding site" evidence="5">
    <location>
        <position position="184"/>
    </location>
    <ligand>
        <name>S-adenosyl-L-methionine</name>
        <dbReference type="ChEBI" id="CHEBI:59789"/>
    </ligand>
</feature>
<name>A0A1G7SVK1_9RHOB</name>
<dbReference type="Pfam" id="PF17827">
    <property type="entry name" value="PrmC_N"/>
    <property type="match status" value="1"/>
</dbReference>
<accession>A0A1G7SVK1</accession>
<reference evidence="8 9" key="1">
    <citation type="submission" date="2016-10" db="EMBL/GenBank/DDBJ databases">
        <authorList>
            <person name="de Groot N.N."/>
        </authorList>
    </citation>
    <scope>NUCLEOTIDE SEQUENCE [LARGE SCALE GENOMIC DNA]</scope>
    <source>
        <strain evidence="8 9">DSM 27375</strain>
    </source>
</reference>
<comment type="function">
    <text evidence="5">Methylates the class 1 translation termination release factors RF1/PrfA and RF2/PrfB on the glutamine residue of the universally conserved GGQ motif.</text>
</comment>
<dbReference type="InterPro" id="IPR004556">
    <property type="entry name" value="HemK-like"/>
</dbReference>
<proteinExistence type="inferred from homology"/>
<evidence type="ECO:0000256" key="3">
    <source>
        <dbReference type="ARBA" id="ARBA00022691"/>
    </source>
</evidence>
<dbReference type="EMBL" id="FNBL01000015">
    <property type="protein sequence ID" value="SDG26804.1"/>
    <property type="molecule type" value="Genomic_DNA"/>
</dbReference>
<evidence type="ECO:0000313" key="8">
    <source>
        <dbReference type="EMBL" id="SDG26804.1"/>
    </source>
</evidence>
<evidence type="ECO:0000256" key="2">
    <source>
        <dbReference type="ARBA" id="ARBA00022679"/>
    </source>
</evidence>
<dbReference type="RefSeq" id="WP_245708058.1">
    <property type="nucleotide sequence ID" value="NZ_FNBL01000015.1"/>
</dbReference>
<evidence type="ECO:0000259" key="7">
    <source>
        <dbReference type="Pfam" id="PF17827"/>
    </source>
</evidence>
<dbReference type="PROSITE" id="PS00092">
    <property type="entry name" value="N6_MTASE"/>
    <property type="match status" value="1"/>
</dbReference>
<dbReference type="SUPFAM" id="SSF53335">
    <property type="entry name" value="S-adenosyl-L-methionine-dependent methyltransferases"/>
    <property type="match status" value="1"/>
</dbReference>
<dbReference type="InterPro" id="IPR019874">
    <property type="entry name" value="RF_methyltr_PrmC"/>
</dbReference>
<keyword evidence="1 5" id="KW-0489">Methyltransferase</keyword>
<dbReference type="AlphaFoldDB" id="A0A1G7SVK1"/>
<feature type="binding site" evidence="5">
    <location>
        <position position="198"/>
    </location>
    <ligand>
        <name>S-adenosyl-L-methionine</name>
        <dbReference type="ChEBI" id="CHEBI:59789"/>
    </ligand>
</feature>
<dbReference type="GO" id="GO:0003676">
    <property type="term" value="F:nucleic acid binding"/>
    <property type="evidence" value="ECO:0007669"/>
    <property type="project" value="InterPro"/>
</dbReference>